<accession>A0A8J3F141</accession>
<dbReference type="AlphaFoldDB" id="A0A8J3F141"/>
<dbReference type="Gene3D" id="3.40.630.40">
    <property type="entry name" value="Zn-dependent exopeptidases"/>
    <property type="match status" value="1"/>
</dbReference>
<dbReference type="FunFam" id="3.40.630.40:FF:000005">
    <property type="entry name" value="N-acetylmuramoyl-L-alanine amidase (AmiA)"/>
    <property type="match status" value="1"/>
</dbReference>
<dbReference type="Gene3D" id="3.90.182.10">
    <property type="entry name" value="Toxin - Anthrax Protective Antigen,domain 1"/>
    <property type="match status" value="1"/>
</dbReference>
<dbReference type="GO" id="GO:0009253">
    <property type="term" value="P:peptidoglycan catabolic process"/>
    <property type="evidence" value="ECO:0007669"/>
    <property type="project" value="InterPro"/>
</dbReference>
<comment type="caution">
    <text evidence="3">The sequence shown here is derived from an EMBL/GenBank/DDBJ whole genome shotgun (WGS) entry which is preliminary data.</text>
</comment>
<dbReference type="InterPro" id="IPR050695">
    <property type="entry name" value="N-acetylmuramoyl_amidase_3"/>
</dbReference>
<dbReference type="InterPro" id="IPR002508">
    <property type="entry name" value="MurNAc-LAA_cat"/>
</dbReference>
<reference evidence="4" key="1">
    <citation type="journal article" date="2019" name="Int. J. Syst. Evol. Microbiol.">
        <title>The Global Catalogue of Microorganisms (GCM) 10K type strain sequencing project: providing services to taxonomists for standard genome sequencing and annotation.</title>
        <authorList>
            <consortium name="The Broad Institute Genomics Platform"/>
            <consortium name="The Broad Institute Genome Sequencing Center for Infectious Disease"/>
            <person name="Wu L."/>
            <person name="Ma J."/>
        </authorList>
    </citation>
    <scope>NUCLEOTIDE SEQUENCE [LARGE SCALE GENOMIC DNA]</scope>
    <source>
        <strain evidence="4">CGMCC 1.14993</strain>
    </source>
</reference>
<dbReference type="PANTHER" id="PTHR30404">
    <property type="entry name" value="N-ACETYLMURAMOYL-L-ALANINE AMIDASE"/>
    <property type="match status" value="1"/>
</dbReference>
<evidence type="ECO:0000256" key="1">
    <source>
        <dbReference type="ARBA" id="ARBA00022801"/>
    </source>
</evidence>
<organism evidence="3 4">
    <name type="scientific">Gottfriedia solisilvae</name>
    <dbReference type="NCBI Taxonomy" id="1516104"/>
    <lineage>
        <taxon>Bacteria</taxon>
        <taxon>Bacillati</taxon>
        <taxon>Bacillota</taxon>
        <taxon>Bacilli</taxon>
        <taxon>Bacillales</taxon>
        <taxon>Bacillaceae</taxon>
        <taxon>Gottfriedia</taxon>
    </lineage>
</organism>
<dbReference type="SUPFAM" id="SSF53187">
    <property type="entry name" value="Zn-dependent exopeptidases"/>
    <property type="match status" value="1"/>
</dbReference>
<dbReference type="CDD" id="cd02696">
    <property type="entry name" value="MurNAc-LAA"/>
    <property type="match status" value="1"/>
</dbReference>
<dbReference type="PANTHER" id="PTHR30404:SF0">
    <property type="entry name" value="N-ACETYLMURAMOYL-L-ALANINE AMIDASE AMIC"/>
    <property type="match status" value="1"/>
</dbReference>
<protein>
    <recommendedName>
        <fullName evidence="2">MurNAc-LAA domain-containing protein</fullName>
    </recommendedName>
</protein>
<proteinExistence type="predicted"/>
<dbReference type="GO" id="GO:0030288">
    <property type="term" value="C:outer membrane-bounded periplasmic space"/>
    <property type="evidence" value="ECO:0007669"/>
    <property type="project" value="TreeGrafter"/>
</dbReference>
<sequence>MILICLCFINYPLPSKASPLEYEEPIASKQIPEAPLANWDMLFFNNGNTIKSSTTTTAASPIKFSYPKFDQSQLNNLKSIRSTTTTKIHSGKYYVSGEFLGKLEIYVDNKLFFKDEAISTSKKIKKSILITELLNKSTSRDIHTIQLVHSNFQSIPTLNFTLKPIQQTVNLNERDISYNWGYYSPIGQAFDFFHLNFIHSSMYKQGDYFATLYTEDLASIFFDEQKILESNPTSTNMLNNAVIENVSVGEHIVKTDYADSNGGEAAIHSAITPFSNWVAYYFNNTSSIGLPVSKQVITSQSPNILLKANNESSSTIPSVVAKNYYSARYITYKRLPAGTYHLEYKSGEGVGVWLDGKQIAYEWKDGKKPLRKLSVNVSDDTLYSNSKDIHQLTVRTYNRKSPQDLFVSFKPSIESPVTQIKTIVIDPGHGGKDTGAIGIGGLKEKDVVLDVSQRVETLFNDLTPYNVYLTRSKDIFIPLDQRPALAISKKAHAFVSIHANAGSSSASGLETYYYGIKSSAINKTNINAAKTNYPTFFSKESSITSVLEPTASKTNPYITDSKTLANFIQKRMVASYQLQDRGAKHGNFQVIRSNNLPAVLTELGFITNKNDANKLGSPYWRQIAAEAIYMGILDFFESKGSDVSSYRLY</sequence>
<dbReference type="EMBL" id="BMHB01000002">
    <property type="protein sequence ID" value="GGI16549.1"/>
    <property type="molecule type" value="Genomic_DNA"/>
</dbReference>
<name>A0A8J3F141_9BACI</name>
<keyword evidence="1" id="KW-0378">Hydrolase</keyword>
<evidence type="ECO:0000313" key="3">
    <source>
        <dbReference type="EMBL" id="GGI16549.1"/>
    </source>
</evidence>
<feature type="domain" description="MurNAc-LAA" evidence="2">
    <location>
        <begin position="483"/>
        <end position="633"/>
    </location>
</feature>
<evidence type="ECO:0000259" key="2">
    <source>
        <dbReference type="SMART" id="SM00646"/>
    </source>
</evidence>
<dbReference type="GO" id="GO:0008745">
    <property type="term" value="F:N-acetylmuramoyl-L-alanine amidase activity"/>
    <property type="evidence" value="ECO:0007669"/>
    <property type="project" value="InterPro"/>
</dbReference>
<keyword evidence="4" id="KW-1185">Reference proteome</keyword>
<gene>
    <name evidence="3" type="ORF">GCM10007380_33520</name>
</gene>
<evidence type="ECO:0000313" key="4">
    <source>
        <dbReference type="Proteomes" id="UP000626244"/>
    </source>
</evidence>
<dbReference type="Pfam" id="PF01520">
    <property type="entry name" value="Amidase_3"/>
    <property type="match status" value="1"/>
</dbReference>
<dbReference type="Proteomes" id="UP000626244">
    <property type="component" value="Unassembled WGS sequence"/>
</dbReference>
<dbReference type="SMART" id="SM00646">
    <property type="entry name" value="Ami_3"/>
    <property type="match status" value="1"/>
</dbReference>